<accession>A0ABU2ZIH4</accession>
<sequence>MFSLEHPEILTHLGKLIYGFQPVQFPDGRYCLIIKAGKEFILTARINNGFKIYLVPDMAAPGQSLGFMTAFFDDHDEPLVLFTPLYAGDDMLRDLAGALRQDSFDLYFFDEHDRELMGTRAAVRDGARFRLAMAETQFRTLDMDDLAATYEAMGGWFGLRNAADDDQAFAVELGDRLYADDMMIIDARDEAYDFQGSDGLVMVNSLERDEPGAFQERDIVALLRRAFPGEAIFLNPMREDTGKELTDVLVVTDDVVLIVQAKDSPNTEPSLRRSIDRKRAVIRSHIDKGARQLQGALTYILERDSIVLRASSGSRVVEVADRAVVGLVIVREMFDDDYTACSAPVLAVAATCDRPCLLLDYAALHLMALRLPSPARLINGLYQMFAVAMEHGEFPKPRFSGAPLEKAPDA</sequence>
<organism evidence="1 2">
    <name type="scientific">Croceicoccus esteveae</name>
    <dbReference type="NCBI Taxonomy" id="3075597"/>
    <lineage>
        <taxon>Bacteria</taxon>
        <taxon>Pseudomonadati</taxon>
        <taxon>Pseudomonadota</taxon>
        <taxon>Alphaproteobacteria</taxon>
        <taxon>Sphingomonadales</taxon>
        <taxon>Erythrobacteraceae</taxon>
        <taxon>Croceicoccus</taxon>
    </lineage>
</organism>
<name>A0ABU2ZIH4_9SPHN</name>
<evidence type="ECO:0000313" key="2">
    <source>
        <dbReference type="Proteomes" id="UP001259803"/>
    </source>
</evidence>
<proteinExistence type="predicted"/>
<keyword evidence="2" id="KW-1185">Reference proteome</keyword>
<dbReference type="Proteomes" id="UP001259803">
    <property type="component" value="Unassembled WGS sequence"/>
</dbReference>
<dbReference type="RefSeq" id="WP_311340995.1">
    <property type="nucleotide sequence ID" value="NZ_JAVRHS010000007.1"/>
</dbReference>
<reference evidence="1 2" key="1">
    <citation type="submission" date="2023-09" db="EMBL/GenBank/DDBJ databases">
        <authorList>
            <person name="Rey-Velasco X."/>
        </authorList>
    </citation>
    <scope>NUCLEOTIDE SEQUENCE [LARGE SCALE GENOMIC DNA]</scope>
    <source>
        <strain evidence="1 2">F390</strain>
    </source>
</reference>
<comment type="caution">
    <text evidence="1">The sequence shown here is derived from an EMBL/GenBank/DDBJ whole genome shotgun (WGS) entry which is preliminary data.</text>
</comment>
<evidence type="ECO:0000313" key="1">
    <source>
        <dbReference type="EMBL" id="MDT0576416.1"/>
    </source>
</evidence>
<protein>
    <submittedName>
        <fullName evidence="1">Uncharacterized protein</fullName>
    </submittedName>
</protein>
<dbReference type="EMBL" id="JAVRHS010000007">
    <property type="protein sequence ID" value="MDT0576416.1"/>
    <property type="molecule type" value="Genomic_DNA"/>
</dbReference>
<gene>
    <name evidence="1" type="ORF">RM533_09470</name>
</gene>